<organism evidence="4 5">
    <name type="scientific">Methanorbis furvi</name>
    <dbReference type="NCBI Taxonomy" id="3028299"/>
    <lineage>
        <taxon>Archaea</taxon>
        <taxon>Methanobacteriati</taxon>
        <taxon>Methanobacteriota</taxon>
        <taxon>Stenosarchaea group</taxon>
        <taxon>Methanomicrobia</taxon>
        <taxon>Methanomicrobiales</taxon>
        <taxon>Methanocorpusculaceae</taxon>
        <taxon>Methanorbis</taxon>
    </lineage>
</organism>
<keyword evidence="5" id="KW-1185">Reference proteome</keyword>
<reference evidence="4" key="1">
    <citation type="submission" date="2023-06" db="EMBL/GenBank/DDBJ databases">
        <title>Genome sequence of Methancorpusculaceae sp. Ag1.</title>
        <authorList>
            <person name="Protasov E."/>
            <person name="Platt K."/>
            <person name="Poehlein A."/>
            <person name="Daniel R."/>
            <person name="Brune A."/>
        </authorList>
    </citation>
    <scope>NUCLEOTIDE SEQUENCE</scope>
    <source>
        <strain evidence="4">Ag1</strain>
    </source>
</reference>
<dbReference type="Gene3D" id="3.40.630.30">
    <property type="match status" value="1"/>
</dbReference>
<protein>
    <recommendedName>
        <fullName evidence="3">N-acetyltransferase domain-containing protein</fullName>
    </recommendedName>
</protein>
<dbReference type="Pfam" id="PF00583">
    <property type="entry name" value="Acetyltransf_1"/>
    <property type="match status" value="1"/>
</dbReference>
<dbReference type="PANTHER" id="PTHR43420">
    <property type="entry name" value="ACETYLTRANSFERASE"/>
    <property type="match status" value="1"/>
</dbReference>
<dbReference type="PROSITE" id="PS51186">
    <property type="entry name" value="GNAT"/>
    <property type="match status" value="1"/>
</dbReference>
<dbReference type="InterPro" id="IPR050680">
    <property type="entry name" value="YpeA/RimI_acetyltransf"/>
</dbReference>
<keyword evidence="1" id="KW-0808">Transferase</keyword>
<dbReference type="InterPro" id="IPR016181">
    <property type="entry name" value="Acyl_CoA_acyltransferase"/>
</dbReference>
<dbReference type="RefSeq" id="WP_338093480.1">
    <property type="nucleotide sequence ID" value="NZ_JAWDKA010000001.1"/>
</dbReference>
<name>A0AAE4MBT1_9EURY</name>
<proteinExistence type="predicted"/>
<keyword evidence="2" id="KW-0012">Acyltransferase</keyword>
<dbReference type="GO" id="GO:0016747">
    <property type="term" value="F:acyltransferase activity, transferring groups other than amino-acyl groups"/>
    <property type="evidence" value="ECO:0007669"/>
    <property type="project" value="InterPro"/>
</dbReference>
<gene>
    <name evidence="4" type="ORF">McpAg1_02660</name>
</gene>
<evidence type="ECO:0000256" key="2">
    <source>
        <dbReference type="ARBA" id="ARBA00023315"/>
    </source>
</evidence>
<comment type="caution">
    <text evidence="4">The sequence shown here is derived from an EMBL/GenBank/DDBJ whole genome shotgun (WGS) entry which is preliminary data.</text>
</comment>
<evidence type="ECO:0000256" key="1">
    <source>
        <dbReference type="ARBA" id="ARBA00022679"/>
    </source>
</evidence>
<evidence type="ECO:0000259" key="3">
    <source>
        <dbReference type="PROSITE" id="PS51186"/>
    </source>
</evidence>
<accession>A0AAE4MBT1</accession>
<sequence length="173" mass="20098">MQPSDMTEFAIHPVTTSEDIHSTAELANEIWTEHYVPIIGKEQTRYMIETFQSAAAIRNQIEEENYQYYLLKVGSANAGYISIRPEPENHAMFLSKFYVEKNFRGRGFSRTALQFIEEICRREGLTTIYLTVNKQNYSSLSVYEKLGFVRARELVTDIGNGYAMDDYVMEKYL</sequence>
<feature type="domain" description="N-acetyltransferase" evidence="3">
    <location>
        <begin position="9"/>
        <end position="173"/>
    </location>
</feature>
<dbReference type="EMBL" id="JAWDKA010000001">
    <property type="protein sequence ID" value="MDV0441087.1"/>
    <property type="molecule type" value="Genomic_DNA"/>
</dbReference>
<evidence type="ECO:0000313" key="4">
    <source>
        <dbReference type="EMBL" id="MDV0441087.1"/>
    </source>
</evidence>
<dbReference type="Proteomes" id="UP001273136">
    <property type="component" value="Unassembled WGS sequence"/>
</dbReference>
<dbReference type="AlphaFoldDB" id="A0AAE4MBT1"/>
<dbReference type="InterPro" id="IPR000182">
    <property type="entry name" value="GNAT_dom"/>
</dbReference>
<dbReference type="CDD" id="cd04301">
    <property type="entry name" value="NAT_SF"/>
    <property type="match status" value="1"/>
</dbReference>
<evidence type="ECO:0000313" key="5">
    <source>
        <dbReference type="Proteomes" id="UP001273136"/>
    </source>
</evidence>
<dbReference type="SUPFAM" id="SSF55729">
    <property type="entry name" value="Acyl-CoA N-acyltransferases (Nat)"/>
    <property type="match status" value="1"/>
</dbReference>